<dbReference type="Proteomes" id="UP000808349">
    <property type="component" value="Unassembled WGS sequence"/>
</dbReference>
<dbReference type="GO" id="GO:0005829">
    <property type="term" value="C:cytosol"/>
    <property type="evidence" value="ECO:0007669"/>
    <property type="project" value="TreeGrafter"/>
</dbReference>
<evidence type="ECO:0000313" key="3">
    <source>
        <dbReference type="EMBL" id="MBK9717725.1"/>
    </source>
</evidence>
<dbReference type="Gene3D" id="3.40.50.880">
    <property type="match status" value="1"/>
</dbReference>
<dbReference type="InterPro" id="IPR006221">
    <property type="entry name" value="TrpG/PapA_dom"/>
</dbReference>
<dbReference type="GO" id="GO:0004049">
    <property type="term" value="F:anthranilate synthase activity"/>
    <property type="evidence" value="ECO:0007669"/>
    <property type="project" value="TreeGrafter"/>
</dbReference>
<feature type="domain" description="Glutamine amidotransferase" evidence="2">
    <location>
        <begin position="6"/>
        <end position="189"/>
    </location>
</feature>
<keyword evidence="1" id="KW-0315">Glutamine amidotransferase</keyword>
<dbReference type="InterPro" id="IPR017926">
    <property type="entry name" value="GATASE"/>
</dbReference>
<comment type="caution">
    <text evidence="3">The sequence shown here is derived from an EMBL/GenBank/DDBJ whole genome shotgun (WGS) entry which is preliminary data.</text>
</comment>
<sequence length="191" mass="21687">MHQRVLIIDHQDSFTYNLVLLLEECGAEVRVIHDKLDLFEVCKDYTKILFSPGPGLPQDYTLMPLILKHFEHNKHILGICLGHQAIGSYYGAELYNLKQVQHGQSTLINVLDSNTQSLYQGLEQPFSGGLYHSWALTLKDSVNDLMITCLSNDGVIMGIKHKRFAVEGIQFHPESYNTPGGKKIIHNWLKI</sequence>
<evidence type="ECO:0000313" key="4">
    <source>
        <dbReference type="Proteomes" id="UP000808349"/>
    </source>
</evidence>
<dbReference type="SUPFAM" id="SSF52317">
    <property type="entry name" value="Class I glutamine amidotransferase-like"/>
    <property type="match status" value="1"/>
</dbReference>
<dbReference type="PROSITE" id="PS51273">
    <property type="entry name" value="GATASE_TYPE_1"/>
    <property type="match status" value="1"/>
</dbReference>
<dbReference type="InterPro" id="IPR050472">
    <property type="entry name" value="Anth_synth/Amidotransfase"/>
</dbReference>
<dbReference type="InterPro" id="IPR029062">
    <property type="entry name" value="Class_I_gatase-like"/>
</dbReference>
<dbReference type="NCBIfam" id="TIGR00566">
    <property type="entry name" value="trpG_papA"/>
    <property type="match status" value="1"/>
</dbReference>
<evidence type="ECO:0000259" key="2">
    <source>
        <dbReference type="Pfam" id="PF00117"/>
    </source>
</evidence>
<name>A0A9D7S9R1_9BACT</name>
<dbReference type="AlphaFoldDB" id="A0A9D7S9R1"/>
<dbReference type="EMBL" id="JADKFW010000005">
    <property type="protein sequence ID" value="MBK9717725.1"/>
    <property type="molecule type" value="Genomic_DNA"/>
</dbReference>
<dbReference type="Pfam" id="PF00117">
    <property type="entry name" value="GATase"/>
    <property type="match status" value="1"/>
</dbReference>
<dbReference type="CDD" id="cd01743">
    <property type="entry name" value="GATase1_Anthranilate_Synthase"/>
    <property type="match status" value="1"/>
</dbReference>
<gene>
    <name evidence="3" type="ORF">IPO85_09465</name>
</gene>
<dbReference type="PRINTS" id="PR00097">
    <property type="entry name" value="ANTSNTHASEII"/>
</dbReference>
<reference evidence="3 4" key="1">
    <citation type="submission" date="2020-10" db="EMBL/GenBank/DDBJ databases">
        <title>Connecting structure to function with the recovery of over 1000 high-quality activated sludge metagenome-assembled genomes encoding full-length rRNA genes using long-read sequencing.</title>
        <authorList>
            <person name="Singleton C.M."/>
            <person name="Petriglieri F."/>
            <person name="Kristensen J.M."/>
            <person name="Kirkegaard R.H."/>
            <person name="Michaelsen T.Y."/>
            <person name="Andersen M.H."/>
            <person name="Karst S.M."/>
            <person name="Dueholm M.S."/>
            <person name="Nielsen P.H."/>
            <person name="Albertsen M."/>
        </authorList>
    </citation>
    <scope>NUCLEOTIDE SEQUENCE [LARGE SCALE GENOMIC DNA]</scope>
    <source>
        <strain evidence="3">Ribe_18-Q3-R11-54_BAT3C.373</strain>
    </source>
</reference>
<dbReference type="GO" id="GO:0000162">
    <property type="term" value="P:L-tryptophan biosynthetic process"/>
    <property type="evidence" value="ECO:0007669"/>
    <property type="project" value="TreeGrafter"/>
</dbReference>
<accession>A0A9D7S9R1</accession>
<organism evidence="3 4">
    <name type="scientific">Candidatus Defluviibacterium haderslevense</name>
    <dbReference type="NCBI Taxonomy" id="2981993"/>
    <lineage>
        <taxon>Bacteria</taxon>
        <taxon>Pseudomonadati</taxon>
        <taxon>Bacteroidota</taxon>
        <taxon>Saprospiria</taxon>
        <taxon>Saprospirales</taxon>
        <taxon>Saprospiraceae</taxon>
        <taxon>Candidatus Defluviibacterium</taxon>
    </lineage>
</organism>
<proteinExistence type="predicted"/>
<protein>
    <submittedName>
        <fullName evidence="3">Aminodeoxychorismate/anthranilate synthase component II</fullName>
    </submittedName>
</protein>
<dbReference type="PANTHER" id="PTHR43418:SF4">
    <property type="entry name" value="MULTIFUNCTIONAL TRYPTOPHAN BIOSYNTHESIS PROTEIN"/>
    <property type="match status" value="1"/>
</dbReference>
<dbReference type="PRINTS" id="PR00096">
    <property type="entry name" value="GATASE"/>
</dbReference>
<dbReference type="PANTHER" id="PTHR43418">
    <property type="entry name" value="MULTIFUNCTIONAL TRYPTOPHAN BIOSYNTHESIS PROTEIN-RELATED"/>
    <property type="match status" value="1"/>
</dbReference>
<evidence type="ECO:0000256" key="1">
    <source>
        <dbReference type="ARBA" id="ARBA00022962"/>
    </source>
</evidence>